<dbReference type="EMBL" id="AHMY02000034">
    <property type="protein sequence ID" value="EKO16063.1"/>
    <property type="molecule type" value="Genomic_DNA"/>
</dbReference>
<dbReference type="AlphaFoldDB" id="A0A0E2B448"/>
<proteinExistence type="predicted"/>
<comment type="caution">
    <text evidence="1">The sequence shown here is derived from an EMBL/GenBank/DDBJ whole genome shotgun (WGS) entry which is preliminary data.</text>
</comment>
<evidence type="ECO:0000313" key="1">
    <source>
        <dbReference type="EMBL" id="EKO16063.1"/>
    </source>
</evidence>
<gene>
    <name evidence="1" type="ORF">LEP1GSC081_3672</name>
</gene>
<reference evidence="1 2" key="1">
    <citation type="submission" date="2012-10" db="EMBL/GenBank/DDBJ databases">
        <authorList>
            <person name="Harkins D.M."/>
            <person name="Durkin A.S."/>
            <person name="Brinkac L.M."/>
            <person name="Selengut J.D."/>
            <person name="Sanka R."/>
            <person name="DePew J."/>
            <person name="Purushe J."/>
            <person name="Peacock S.J."/>
            <person name="Thaipadungpanit J."/>
            <person name="Wuthiekanun V.W."/>
            <person name="Day N.P."/>
            <person name="Vinetz J.M."/>
            <person name="Sutton G.G."/>
            <person name="Nelson W.C."/>
            <person name="Fouts D.E."/>
        </authorList>
    </citation>
    <scope>NUCLEOTIDE SEQUENCE [LARGE SCALE GENOMIC DNA]</scope>
    <source>
        <strain evidence="1 2">H1</strain>
    </source>
</reference>
<organism evidence="1 2">
    <name type="scientific">Leptospira kirschneri str. H1</name>
    <dbReference type="NCBI Taxonomy" id="1049966"/>
    <lineage>
        <taxon>Bacteria</taxon>
        <taxon>Pseudomonadati</taxon>
        <taxon>Spirochaetota</taxon>
        <taxon>Spirochaetia</taxon>
        <taxon>Leptospirales</taxon>
        <taxon>Leptospiraceae</taxon>
        <taxon>Leptospira</taxon>
    </lineage>
</organism>
<dbReference type="Proteomes" id="UP000006253">
    <property type="component" value="Unassembled WGS sequence"/>
</dbReference>
<evidence type="ECO:0000313" key="2">
    <source>
        <dbReference type="Proteomes" id="UP000006253"/>
    </source>
</evidence>
<name>A0A0E2B448_9LEPT</name>
<sequence length="96" mass="10955">MDQCGSSAECSLKLKHLVSMGLKVIQQNALNGSRSILKLKMVWCITFFACNLLIRAKELGPAYLWQAGFVQIFNRRIQIKLKILKILEYSKTLILL</sequence>
<accession>A0A0E2B448</accession>
<protein>
    <submittedName>
        <fullName evidence="1">Uncharacterized protein</fullName>
    </submittedName>
</protein>